<dbReference type="KEGG" id="bpl:BURPS1106A_A1583"/>
<evidence type="ECO:0000313" key="1">
    <source>
        <dbReference type="EMBL" id="ABN94102.1"/>
    </source>
</evidence>
<proteinExistence type="predicted"/>
<organism evidence="1 2">
    <name type="scientific">Burkholderia pseudomallei (strain 1106a)</name>
    <dbReference type="NCBI Taxonomy" id="357348"/>
    <lineage>
        <taxon>Bacteria</taxon>
        <taxon>Pseudomonadati</taxon>
        <taxon>Pseudomonadota</taxon>
        <taxon>Betaproteobacteria</taxon>
        <taxon>Burkholderiales</taxon>
        <taxon>Burkholderiaceae</taxon>
        <taxon>Burkholderia</taxon>
        <taxon>pseudomallei group</taxon>
    </lineage>
</organism>
<name>A3P5K7_BURP0</name>
<gene>
    <name evidence="1" type="ordered locus">BURPS1106A_A1583</name>
</gene>
<protein>
    <submittedName>
        <fullName evidence="1">Metabolite-proton symporter</fullName>
    </submittedName>
</protein>
<reference evidence="2" key="1">
    <citation type="submission" date="2007-02" db="EMBL/GenBank/DDBJ databases">
        <authorList>
            <person name="DeShazer D."/>
            <person name="Woods D.E."/>
            <person name="Nierman W.C."/>
        </authorList>
    </citation>
    <scope>NUCLEOTIDE SEQUENCE [LARGE SCALE GENOMIC DNA]</scope>
    <source>
        <strain evidence="2">1106a</strain>
    </source>
</reference>
<accession>A3P5K7</accession>
<dbReference type="Proteomes" id="UP000006738">
    <property type="component" value="Chromosome II"/>
</dbReference>
<sequence length="84" mass="9833">MRASMDGAQAFVEQVEHGHRRMKLPVREALTRHPKAFVYIVALRLAEPFTMYDHRVRAQLFDVEPRDVARSVPEHRAARRRRAA</sequence>
<evidence type="ECO:0000313" key="2">
    <source>
        <dbReference type="Proteomes" id="UP000006738"/>
    </source>
</evidence>
<dbReference type="HOGENOM" id="CLU_2582936_0_0_4"/>
<dbReference type="EMBL" id="CP000573">
    <property type="protein sequence ID" value="ABN94102.1"/>
    <property type="molecule type" value="Genomic_DNA"/>
</dbReference>
<dbReference type="AlphaFoldDB" id="A3P5K7"/>